<proteinExistence type="predicted"/>
<accession>A0ABN9R062</accession>
<evidence type="ECO:0000313" key="3">
    <source>
        <dbReference type="Proteomes" id="UP001189429"/>
    </source>
</evidence>
<evidence type="ECO:0008006" key="4">
    <source>
        <dbReference type="Google" id="ProtNLM"/>
    </source>
</evidence>
<gene>
    <name evidence="2" type="ORF">PCOR1329_LOCUS15117</name>
</gene>
<protein>
    <recommendedName>
        <fullName evidence="4">Secreted protein</fullName>
    </recommendedName>
</protein>
<sequence>MHLVERDILLLLPVEHLVGDGLLLRPRAVAAVRVEHTAEDDASMLLNRPDVAVIVVHSVNDEVLLLAVLDEHLVDDGPRLLLRPAVAAQVEDVVQLLIRPVATAIKMHLVHERRLLLQASPRIGRNLGPGITNRVSLKTRASSRRPSPH</sequence>
<feature type="region of interest" description="Disordered" evidence="1">
    <location>
        <begin position="128"/>
        <end position="149"/>
    </location>
</feature>
<reference evidence="2" key="1">
    <citation type="submission" date="2023-10" db="EMBL/GenBank/DDBJ databases">
        <authorList>
            <person name="Chen Y."/>
            <person name="Shah S."/>
            <person name="Dougan E. K."/>
            <person name="Thang M."/>
            <person name="Chan C."/>
        </authorList>
    </citation>
    <scope>NUCLEOTIDE SEQUENCE [LARGE SCALE GENOMIC DNA]</scope>
</reference>
<evidence type="ECO:0000313" key="2">
    <source>
        <dbReference type="EMBL" id="CAK0810028.1"/>
    </source>
</evidence>
<keyword evidence="3" id="KW-1185">Reference proteome</keyword>
<evidence type="ECO:0000256" key="1">
    <source>
        <dbReference type="SAM" id="MobiDB-lite"/>
    </source>
</evidence>
<organism evidence="2 3">
    <name type="scientific">Prorocentrum cordatum</name>
    <dbReference type="NCBI Taxonomy" id="2364126"/>
    <lineage>
        <taxon>Eukaryota</taxon>
        <taxon>Sar</taxon>
        <taxon>Alveolata</taxon>
        <taxon>Dinophyceae</taxon>
        <taxon>Prorocentrales</taxon>
        <taxon>Prorocentraceae</taxon>
        <taxon>Prorocentrum</taxon>
    </lineage>
</organism>
<dbReference type="EMBL" id="CAUYUJ010004558">
    <property type="protein sequence ID" value="CAK0810028.1"/>
    <property type="molecule type" value="Genomic_DNA"/>
</dbReference>
<dbReference type="Proteomes" id="UP001189429">
    <property type="component" value="Unassembled WGS sequence"/>
</dbReference>
<name>A0ABN9R062_9DINO</name>
<comment type="caution">
    <text evidence="2">The sequence shown here is derived from an EMBL/GenBank/DDBJ whole genome shotgun (WGS) entry which is preliminary data.</text>
</comment>